<dbReference type="Pfam" id="PF01757">
    <property type="entry name" value="Acyl_transf_3"/>
    <property type="match status" value="1"/>
</dbReference>
<dbReference type="PANTHER" id="PTHR23028:SF53">
    <property type="entry name" value="ACYL_TRANSF_3 DOMAIN-CONTAINING PROTEIN"/>
    <property type="match status" value="1"/>
</dbReference>
<organism evidence="3 4">
    <name type="scientific">Pseudomonas triclosanedens</name>
    <dbReference type="NCBI Taxonomy" id="2961893"/>
    <lineage>
        <taxon>Bacteria</taxon>
        <taxon>Pseudomonadati</taxon>
        <taxon>Pseudomonadota</taxon>
        <taxon>Gammaproteobacteria</taxon>
        <taxon>Pseudomonadales</taxon>
        <taxon>Pseudomonadaceae</taxon>
        <taxon>Pseudomonas</taxon>
    </lineage>
</organism>
<dbReference type="PANTHER" id="PTHR23028">
    <property type="entry name" value="ACETYLTRANSFERASE"/>
    <property type="match status" value="1"/>
</dbReference>
<proteinExistence type="predicted"/>
<feature type="transmembrane region" description="Helical" evidence="1">
    <location>
        <begin position="252"/>
        <end position="271"/>
    </location>
</feature>
<protein>
    <submittedName>
        <fullName evidence="3">Acyltransferase</fullName>
    </submittedName>
</protein>
<evidence type="ECO:0000313" key="4">
    <source>
        <dbReference type="Proteomes" id="UP001163624"/>
    </source>
</evidence>
<feature type="domain" description="Acyltransferase 3" evidence="2">
    <location>
        <begin position="9"/>
        <end position="336"/>
    </location>
</feature>
<name>A0ABY6ZY05_9PSED</name>
<feature type="transmembrane region" description="Helical" evidence="1">
    <location>
        <begin position="292"/>
        <end position="312"/>
    </location>
</feature>
<feature type="transmembrane region" description="Helical" evidence="1">
    <location>
        <begin position="221"/>
        <end position="240"/>
    </location>
</feature>
<keyword evidence="3" id="KW-0808">Transferase</keyword>
<keyword evidence="1" id="KW-0812">Transmembrane</keyword>
<feature type="transmembrane region" description="Helical" evidence="1">
    <location>
        <begin position="185"/>
        <end position="209"/>
    </location>
</feature>
<evidence type="ECO:0000259" key="2">
    <source>
        <dbReference type="Pfam" id="PF01757"/>
    </source>
</evidence>
<feature type="transmembrane region" description="Helical" evidence="1">
    <location>
        <begin position="324"/>
        <end position="342"/>
    </location>
</feature>
<accession>A0ABY6ZY05</accession>
<keyword evidence="4" id="KW-1185">Reference proteome</keyword>
<dbReference type="EMBL" id="CP113432">
    <property type="protein sequence ID" value="WAI49580.1"/>
    <property type="molecule type" value="Genomic_DNA"/>
</dbReference>
<sequence>MSQSRVAVLDDLRGIAILLVVVYHGVTEAFGFTPPPWGTYWLSFIYAGNTGVTLFFLLSGILVSRPFFNGLRERQPMDLKLYALHRALRILPLYYLAVLVGVLFTGHYGQLPAALLFLAWGKDVGVFSNVWWSLSTEVQFYLFLPIAFALLARAPALLAALLLAWFALFVSICLGWVSFGLLGNIYWALFLGGKLPAFLVGAGIGWMLANQRLPVLSPGSRLALLALLTVLLAAFLQIAVEHGVVSFSWRQPWIVIPESLLWGGVALVLLAGSRNTASPVSQVLRYLGRISYSLYLVHLPLIALSLALPQYVPASAALPVWARLLMGFVGALAVAQASYGLIEKPFLALKSRYSSPSKKSEALPV</sequence>
<keyword evidence="1" id="KW-1133">Transmembrane helix</keyword>
<feature type="transmembrane region" description="Helical" evidence="1">
    <location>
        <begin position="158"/>
        <end position="179"/>
    </location>
</feature>
<feature type="transmembrane region" description="Helical" evidence="1">
    <location>
        <begin position="44"/>
        <end position="68"/>
    </location>
</feature>
<dbReference type="InterPro" id="IPR050879">
    <property type="entry name" value="Acyltransferase_3"/>
</dbReference>
<gene>
    <name evidence="3" type="ORF">OU419_28305</name>
</gene>
<dbReference type="GO" id="GO:0016746">
    <property type="term" value="F:acyltransferase activity"/>
    <property type="evidence" value="ECO:0007669"/>
    <property type="project" value="UniProtKB-KW"/>
</dbReference>
<feature type="transmembrane region" description="Helical" evidence="1">
    <location>
        <begin position="130"/>
        <end position="151"/>
    </location>
</feature>
<dbReference type="InterPro" id="IPR002656">
    <property type="entry name" value="Acyl_transf_3_dom"/>
</dbReference>
<evidence type="ECO:0000256" key="1">
    <source>
        <dbReference type="SAM" id="Phobius"/>
    </source>
</evidence>
<dbReference type="RefSeq" id="WP_254469593.1">
    <property type="nucleotide sequence ID" value="NZ_CP113432.1"/>
</dbReference>
<feature type="transmembrane region" description="Helical" evidence="1">
    <location>
        <begin position="12"/>
        <end position="32"/>
    </location>
</feature>
<evidence type="ECO:0000313" key="3">
    <source>
        <dbReference type="EMBL" id="WAI49580.1"/>
    </source>
</evidence>
<keyword evidence="3" id="KW-0012">Acyltransferase</keyword>
<feature type="transmembrane region" description="Helical" evidence="1">
    <location>
        <begin position="88"/>
        <end position="110"/>
    </location>
</feature>
<keyword evidence="1" id="KW-0472">Membrane</keyword>
<dbReference type="Proteomes" id="UP001163624">
    <property type="component" value="Chromosome"/>
</dbReference>
<reference evidence="3" key="1">
    <citation type="submission" date="2022-11" db="EMBL/GenBank/DDBJ databases">
        <title>Pseudomonas triclosanedens sp. nov., a triclosan degrader isolated from activated sludge.</title>
        <authorList>
            <person name="Yin Y."/>
            <person name="Lu Z."/>
        </authorList>
    </citation>
    <scope>NUCLEOTIDE SEQUENCE</scope>
    <source>
        <strain evidence="3">ZM23</strain>
    </source>
</reference>